<organism evidence="4 5">
    <name type="scientific">Succinivibrio dextrinosolvens DSM 3072</name>
    <dbReference type="NCBI Taxonomy" id="1123324"/>
    <lineage>
        <taxon>Bacteria</taxon>
        <taxon>Pseudomonadati</taxon>
        <taxon>Pseudomonadota</taxon>
        <taxon>Gammaproteobacteria</taxon>
        <taxon>Aeromonadales</taxon>
        <taxon>Succinivibrionaceae</taxon>
        <taxon>Succinivibrio</taxon>
    </lineage>
</organism>
<proteinExistence type="inferred from homology"/>
<evidence type="ECO:0000256" key="2">
    <source>
        <dbReference type="ARBA" id="ARBA00023002"/>
    </source>
</evidence>
<dbReference type="InterPro" id="IPR036291">
    <property type="entry name" value="NAD(P)-bd_dom_sf"/>
</dbReference>
<gene>
    <name evidence="4" type="ORF">SAMN02745213_00361</name>
</gene>
<sequence length="243" mass="27124">MSKSLLVIGGSSEIAHSFIKMAALKDYNITITCRNEETLNKTCSDFYKDCGRIINGVVLDLTDSEKVATFFDDREIPDVLFIAAGTLGDVNVCHYELKNQLEIINVNYTAIATLLASVTDKYKAKGDGHIVVISSVAGDRGYYSNYVYCSAKAAISTYLSGLRAVLYPHGVNVLDIKCGLVETKLNAHRKKPKLLTASPDYVGMQIFASMQKRHTIVYTPLIWYFIMGFVKMIPEFIFKKLKF</sequence>
<dbReference type="GO" id="GO:0016491">
    <property type="term" value="F:oxidoreductase activity"/>
    <property type="evidence" value="ECO:0007669"/>
    <property type="project" value="UniProtKB-KW"/>
</dbReference>
<dbReference type="InterPro" id="IPR002347">
    <property type="entry name" value="SDR_fam"/>
</dbReference>
<evidence type="ECO:0000256" key="1">
    <source>
        <dbReference type="ARBA" id="ARBA00006484"/>
    </source>
</evidence>
<keyword evidence="5" id="KW-1185">Reference proteome</keyword>
<dbReference type="GO" id="GO:0016020">
    <property type="term" value="C:membrane"/>
    <property type="evidence" value="ECO:0007669"/>
    <property type="project" value="TreeGrafter"/>
</dbReference>
<dbReference type="EMBL" id="FUXX01000004">
    <property type="protein sequence ID" value="SKA58240.1"/>
    <property type="molecule type" value="Genomic_DNA"/>
</dbReference>
<reference evidence="5" key="1">
    <citation type="submission" date="2017-02" db="EMBL/GenBank/DDBJ databases">
        <authorList>
            <person name="Varghese N."/>
            <person name="Submissions S."/>
        </authorList>
    </citation>
    <scope>NUCLEOTIDE SEQUENCE [LARGE SCALE GENOMIC DNA]</scope>
    <source>
        <strain evidence="5">DSM 3072</strain>
    </source>
</reference>
<dbReference type="AlphaFoldDB" id="A0A1T4UZT1"/>
<keyword evidence="3" id="KW-1133">Transmembrane helix</keyword>
<keyword evidence="3" id="KW-0472">Membrane</keyword>
<keyword evidence="3" id="KW-0812">Transmembrane</keyword>
<keyword evidence="2" id="KW-0560">Oxidoreductase</keyword>
<evidence type="ECO:0000256" key="3">
    <source>
        <dbReference type="SAM" id="Phobius"/>
    </source>
</evidence>
<dbReference type="STRING" id="83771.SAMN02910357_02152"/>
<evidence type="ECO:0000313" key="4">
    <source>
        <dbReference type="EMBL" id="SKA58240.1"/>
    </source>
</evidence>
<dbReference type="SUPFAM" id="SSF51735">
    <property type="entry name" value="NAD(P)-binding Rossmann-fold domains"/>
    <property type="match status" value="1"/>
</dbReference>
<dbReference type="PANTHER" id="PTHR44196:SF3">
    <property type="entry name" value="SHORT CHAIN DEHYDROGENASE FAMILY PROTEIN"/>
    <property type="match status" value="1"/>
</dbReference>
<accession>A0A1T4UZT1</accession>
<dbReference type="Pfam" id="PF00106">
    <property type="entry name" value="adh_short"/>
    <property type="match status" value="1"/>
</dbReference>
<protein>
    <submittedName>
        <fullName evidence="4">Short chain dehydrogenase</fullName>
    </submittedName>
</protein>
<evidence type="ECO:0000313" key="5">
    <source>
        <dbReference type="Proteomes" id="UP000242432"/>
    </source>
</evidence>
<dbReference type="Proteomes" id="UP000242432">
    <property type="component" value="Unassembled WGS sequence"/>
</dbReference>
<dbReference type="PROSITE" id="PS00061">
    <property type="entry name" value="ADH_SHORT"/>
    <property type="match status" value="1"/>
</dbReference>
<dbReference type="PANTHER" id="PTHR44196">
    <property type="entry name" value="DEHYDROGENASE/REDUCTASE SDR FAMILY MEMBER 7B"/>
    <property type="match status" value="1"/>
</dbReference>
<comment type="similarity">
    <text evidence="1">Belongs to the short-chain dehydrogenases/reductases (SDR) family.</text>
</comment>
<dbReference type="RefSeq" id="WP_159442994.1">
    <property type="nucleotide sequence ID" value="NZ_FUXX01000004.1"/>
</dbReference>
<name>A0A1T4UZT1_9GAMM</name>
<feature type="transmembrane region" description="Helical" evidence="3">
    <location>
        <begin position="221"/>
        <end position="238"/>
    </location>
</feature>
<dbReference type="Gene3D" id="3.40.50.720">
    <property type="entry name" value="NAD(P)-binding Rossmann-like Domain"/>
    <property type="match status" value="1"/>
</dbReference>
<dbReference type="InterPro" id="IPR020904">
    <property type="entry name" value="Sc_DH/Rdtase_CS"/>
</dbReference>
<dbReference type="PRINTS" id="PR00081">
    <property type="entry name" value="GDHRDH"/>
</dbReference>